<dbReference type="InterPro" id="IPR050417">
    <property type="entry name" value="Sugar_Epim/Isomerase"/>
</dbReference>
<sequence>MYKISATQWIFGKEAMSCTLERLKKYGYDGIELTGDPELFSDPNVPALLQNYGLICTSICGIYTPERNLSSVNEEVRNQAVQYVHNCVDLAVRVGAGCVIVVPSPVGLLAPDGEVEEAWKAAVRSLKECGLYAQSKGVWLALEALNRYETHLVNRLEAGLELIKQTGVPHVKLMADVFHMNLEERDICRSIRAIAPELVHVHLADNTREAPGVGSMNFQAILTTLRDIGYSGALTMEFMPPASNPYAVAQQRQEHTEQLDSFAEQAINHIKGLF</sequence>
<keyword evidence="1" id="KW-0413">Isomerase</keyword>
<protein>
    <submittedName>
        <fullName evidence="3">TIM barrel protein</fullName>
    </submittedName>
</protein>
<accession>A0A972H4W4</accession>
<dbReference type="Gene3D" id="3.20.20.150">
    <property type="entry name" value="Divalent-metal-dependent TIM barrel enzymes"/>
    <property type="match status" value="1"/>
</dbReference>
<keyword evidence="4" id="KW-1185">Reference proteome</keyword>
<dbReference type="GO" id="GO:0016853">
    <property type="term" value="F:isomerase activity"/>
    <property type="evidence" value="ECO:0007669"/>
    <property type="project" value="UniProtKB-KW"/>
</dbReference>
<name>A0A972H4W4_9BACL</name>
<dbReference type="PANTHER" id="PTHR43489:SF7">
    <property type="entry name" value="3-DEHYDRO-D-GULOSIDE 4-EPIMERASE-RELATED"/>
    <property type="match status" value="1"/>
</dbReference>
<evidence type="ECO:0000313" key="4">
    <source>
        <dbReference type="Proteomes" id="UP000641588"/>
    </source>
</evidence>
<evidence type="ECO:0000259" key="2">
    <source>
        <dbReference type="Pfam" id="PF01261"/>
    </source>
</evidence>
<dbReference type="PANTHER" id="PTHR43489">
    <property type="entry name" value="ISOMERASE"/>
    <property type="match status" value="1"/>
</dbReference>
<dbReference type="RefSeq" id="WP_171654612.1">
    <property type="nucleotide sequence ID" value="NZ_WHOD01000097.1"/>
</dbReference>
<gene>
    <name evidence="3" type="ORF">GC093_24630</name>
</gene>
<dbReference type="SUPFAM" id="SSF51658">
    <property type="entry name" value="Xylose isomerase-like"/>
    <property type="match status" value="1"/>
</dbReference>
<comment type="caution">
    <text evidence="3">The sequence shown here is derived from an EMBL/GenBank/DDBJ whole genome shotgun (WGS) entry which is preliminary data.</text>
</comment>
<evidence type="ECO:0000313" key="3">
    <source>
        <dbReference type="EMBL" id="NOU96376.1"/>
    </source>
</evidence>
<dbReference type="EMBL" id="WHOD01000097">
    <property type="protein sequence ID" value="NOU96376.1"/>
    <property type="molecule type" value="Genomic_DNA"/>
</dbReference>
<dbReference type="InterPro" id="IPR036237">
    <property type="entry name" value="Xyl_isomerase-like_sf"/>
</dbReference>
<dbReference type="Proteomes" id="UP000641588">
    <property type="component" value="Unassembled WGS sequence"/>
</dbReference>
<dbReference type="InterPro" id="IPR013022">
    <property type="entry name" value="Xyl_isomerase-like_TIM-brl"/>
</dbReference>
<proteinExistence type="predicted"/>
<dbReference type="AlphaFoldDB" id="A0A972H4W4"/>
<feature type="domain" description="Xylose isomerase-like TIM barrel" evidence="2">
    <location>
        <begin position="20"/>
        <end position="244"/>
    </location>
</feature>
<organism evidence="3 4">
    <name type="scientific">Paenibacillus foliorum</name>
    <dbReference type="NCBI Taxonomy" id="2654974"/>
    <lineage>
        <taxon>Bacteria</taxon>
        <taxon>Bacillati</taxon>
        <taxon>Bacillota</taxon>
        <taxon>Bacilli</taxon>
        <taxon>Bacillales</taxon>
        <taxon>Paenibacillaceae</taxon>
        <taxon>Paenibacillus</taxon>
    </lineage>
</organism>
<reference evidence="3" key="1">
    <citation type="submission" date="2019-10" db="EMBL/GenBank/DDBJ databases">
        <title>Description of Paenibacillus glebae sp. nov.</title>
        <authorList>
            <person name="Carlier A."/>
            <person name="Qi S."/>
        </authorList>
    </citation>
    <scope>NUCLEOTIDE SEQUENCE</scope>
    <source>
        <strain evidence="3">LMG 31456</strain>
    </source>
</reference>
<evidence type="ECO:0000256" key="1">
    <source>
        <dbReference type="ARBA" id="ARBA00023235"/>
    </source>
</evidence>
<dbReference type="Pfam" id="PF01261">
    <property type="entry name" value="AP_endonuc_2"/>
    <property type="match status" value="1"/>
</dbReference>